<keyword evidence="5" id="KW-1185">Reference proteome</keyword>
<dbReference type="EMBL" id="JACDXX010000004">
    <property type="protein sequence ID" value="MCB5409473.1"/>
    <property type="molecule type" value="Genomic_DNA"/>
</dbReference>
<dbReference type="Pfam" id="PF00535">
    <property type="entry name" value="Glycos_transf_2"/>
    <property type="match status" value="1"/>
</dbReference>
<feature type="domain" description="Glycosyltransferase 2-like" evidence="2">
    <location>
        <begin position="5"/>
        <end position="166"/>
    </location>
</feature>
<dbReference type="InterPro" id="IPR050256">
    <property type="entry name" value="Glycosyltransferase_2"/>
</dbReference>
<feature type="domain" description="Low-salt glycan biosynthesis hexosyltransferase Agl6 C-terminal transmembrane region" evidence="3">
    <location>
        <begin position="285"/>
        <end position="376"/>
    </location>
</feature>
<sequence>MTELTILMPCLNEAETLEACITKAQNFLQRSGIDGEVLISDNGSTDGSREIAERLGARVVLAPRRGNGIALSTGIAAARGRFVIMGDSDDSYDFSRLDAFIDELRKGADLVMGNRFRGGIAPGAMPFLHKYLGNPVLSFIGRTLYGAPVGDFQCGLRGFSREAIIELNLITEQLEFCPEMVIRAALCGLKIVEVPTTLQPDGRSRKPHLRTWHDGWRHLKLLLTFAPFSLFLYPGLSLLGLGAALFLPLMFGPLTLGGLTLDTGALIFAAAFLMTGFQLICCHGLARLFAVRSGLLPTSPQFEALRRRISVESACQTGAAFLFLAFVATLISVGFWAFAGFGALEPGAITRSAALVAVLSSLGVQSVTNGFLWGLLSQRNTSPVAAGEPEALHQLQA</sequence>
<evidence type="ECO:0000259" key="2">
    <source>
        <dbReference type="Pfam" id="PF00535"/>
    </source>
</evidence>
<dbReference type="InterPro" id="IPR058718">
    <property type="entry name" value="Agl6_TM_C"/>
</dbReference>
<dbReference type="RefSeq" id="WP_226934380.1">
    <property type="nucleotide sequence ID" value="NZ_JACDXX010000004.1"/>
</dbReference>
<dbReference type="SUPFAM" id="SSF53448">
    <property type="entry name" value="Nucleotide-diphospho-sugar transferases"/>
    <property type="match status" value="1"/>
</dbReference>
<accession>A0ABS8CJ98</accession>
<feature type="transmembrane region" description="Helical" evidence="1">
    <location>
        <begin position="230"/>
        <end position="251"/>
    </location>
</feature>
<feature type="transmembrane region" description="Helical" evidence="1">
    <location>
        <begin position="263"/>
        <end position="286"/>
    </location>
</feature>
<dbReference type="PANTHER" id="PTHR48090:SF7">
    <property type="entry name" value="RFBJ PROTEIN"/>
    <property type="match status" value="1"/>
</dbReference>
<name>A0ABS8CJ98_9RHOB</name>
<dbReference type="Proteomes" id="UP001198571">
    <property type="component" value="Unassembled WGS sequence"/>
</dbReference>
<gene>
    <name evidence="4" type="ORF">H0485_05585</name>
</gene>
<evidence type="ECO:0000256" key="1">
    <source>
        <dbReference type="SAM" id="Phobius"/>
    </source>
</evidence>
<dbReference type="Pfam" id="PF26629">
    <property type="entry name" value="GT2_TM_C"/>
    <property type="match status" value="1"/>
</dbReference>
<keyword evidence="1" id="KW-0472">Membrane</keyword>
<dbReference type="Gene3D" id="3.90.550.10">
    <property type="entry name" value="Spore Coat Polysaccharide Biosynthesis Protein SpsA, Chain A"/>
    <property type="match status" value="1"/>
</dbReference>
<feature type="transmembrane region" description="Helical" evidence="1">
    <location>
        <begin position="353"/>
        <end position="376"/>
    </location>
</feature>
<dbReference type="InterPro" id="IPR029044">
    <property type="entry name" value="Nucleotide-diphossugar_trans"/>
</dbReference>
<proteinExistence type="predicted"/>
<comment type="caution">
    <text evidence="4">The sequence shown here is derived from an EMBL/GenBank/DDBJ whole genome shotgun (WGS) entry which is preliminary data.</text>
</comment>
<dbReference type="CDD" id="cd04179">
    <property type="entry name" value="DPM_DPG-synthase_like"/>
    <property type="match status" value="1"/>
</dbReference>
<dbReference type="InterPro" id="IPR001173">
    <property type="entry name" value="Glyco_trans_2-like"/>
</dbReference>
<evidence type="ECO:0000313" key="5">
    <source>
        <dbReference type="Proteomes" id="UP001198571"/>
    </source>
</evidence>
<reference evidence="4 5" key="1">
    <citation type="submission" date="2020-07" db="EMBL/GenBank/DDBJ databases">
        <title>Pseudogemmobacter sp. nov., isolated from poultry manure in Taiwan.</title>
        <authorList>
            <person name="Lin S.-Y."/>
            <person name="Tang Y.-S."/>
            <person name="Young C.-C."/>
        </authorList>
    </citation>
    <scope>NUCLEOTIDE SEQUENCE [LARGE SCALE GENOMIC DNA]</scope>
    <source>
        <strain evidence="4 5">CC-YST710</strain>
    </source>
</reference>
<evidence type="ECO:0000259" key="3">
    <source>
        <dbReference type="Pfam" id="PF26629"/>
    </source>
</evidence>
<dbReference type="PANTHER" id="PTHR48090">
    <property type="entry name" value="UNDECAPRENYL-PHOSPHATE 4-DEOXY-4-FORMAMIDO-L-ARABINOSE TRANSFERASE-RELATED"/>
    <property type="match status" value="1"/>
</dbReference>
<keyword evidence="1" id="KW-1133">Transmembrane helix</keyword>
<keyword evidence="1" id="KW-0812">Transmembrane</keyword>
<feature type="transmembrane region" description="Helical" evidence="1">
    <location>
        <begin position="317"/>
        <end position="341"/>
    </location>
</feature>
<evidence type="ECO:0000313" key="4">
    <source>
        <dbReference type="EMBL" id="MCB5409473.1"/>
    </source>
</evidence>
<protein>
    <submittedName>
        <fullName evidence="4">Glycosyltransferase family 2 protein</fullName>
    </submittedName>
</protein>
<organism evidence="4 5">
    <name type="scientific">Pseudogemmobacter faecipullorum</name>
    <dbReference type="NCBI Taxonomy" id="2755041"/>
    <lineage>
        <taxon>Bacteria</taxon>
        <taxon>Pseudomonadati</taxon>
        <taxon>Pseudomonadota</taxon>
        <taxon>Alphaproteobacteria</taxon>
        <taxon>Rhodobacterales</taxon>
        <taxon>Paracoccaceae</taxon>
        <taxon>Pseudogemmobacter</taxon>
    </lineage>
</organism>